<accession>A0AAV2TRY9</accession>
<evidence type="ECO:0008006" key="8">
    <source>
        <dbReference type="Google" id="ProtNLM"/>
    </source>
</evidence>
<protein>
    <recommendedName>
        <fullName evidence="8">Cell division control protein 45</fullName>
    </recommendedName>
</protein>
<keyword evidence="5" id="KW-0131">Cell cycle</keyword>
<dbReference type="GO" id="GO:0003682">
    <property type="term" value="F:chromatin binding"/>
    <property type="evidence" value="ECO:0007669"/>
    <property type="project" value="TreeGrafter"/>
</dbReference>
<evidence type="ECO:0000256" key="2">
    <source>
        <dbReference type="ARBA" id="ARBA00010727"/>
    </source>
</evidence>
<dbReference type="GO" id="GO:0006270">
    <property type="term" value="P:DNA replication initiation"/>
    <property type="evidence" value="ECO:0007669"/>
    <property type="project" value="InterPro"/>
</dbReference>
<dbReference type="GO" id="GO:0031261">
    <property type="term" value="C:DNA replication preinitiation complex"/>
    <property type="evidence" value="ECO:0007669"/>
    <property type="project" value="TreeGrafter"/>
</dbReference>
<dbReference type="Pfam" id="PF02724">
    <property type="entry name" value="CDC45"/>
    <property type="match status" value="1"/>
</dbReference>
<evidence type="ECO:0000256" key="5">
    <source>
        <dbReference type="ARBA" id="ARBA00023306"/>
    </source>
</evidence>
<evidence type="ECO:0000313" key="6">
    <source>
        <dbReference type="EMBL" id="CAL5139232.1"/>
    </source>
</evidence>
<dbReference type="Proteomes" id="UP001497525">
    <property type="component" value="Unassembled WGS sequence"/>
</dbReference>
<dbReference type="PANTHER" id="PTHR10507">
    <property type="entry name" value="CDC45-RELATED PROTEIN"/>
    <property type="match status" value="1"/>
</dbReference>
<comment type="similarity">
    <text evidence="2">Belongs to the CDC45 family.</text>
</comment>
<comment type="subcellular location">
    <subcellularLocation>
        <location evidence="1">Nucleus</location>
    </subcellularLocation>
</comment>
<keyword evidence="3" id="KW-0235">DNA replication</keyword>
<organism evidence="6 7">
    <name type="scientific">Calicophoron daubneyi</name>
    <name type="common">Rumen fluke</name>
    <name type="synonym">Paramphistomum daubneyi</name>
    <dbReference type="NCBI Taxonomy" id="300641"/>
    <lineage>
        <taxon>Eukaryota</taxon>
        <taxon>Metazoa</taxon>
        <taxon>Spiralia</taxon>
        <taxon>Lophotrochozoa</taxon>
        <taxon>Platyhelminthes</taxon>
        <taxon>Trematoda</taxon>
        <taxon>Digenea</taxon>
        <taxon>Plagiorchiida</taxon>
        <taxon>Pronocephalata</taxon>
        <taxon>Paramphistomoidea</taxon>
        <taxon>Paramphistomidae</taxon>
        <taxon>Calicophoron</taxon>
    </lineage>
</organism>
<name>A0AAV2TRY9_CALDB</name>
<sequence length="566" mass="64805">MVVLKDGRSEFCHEISGKRVLVFIYPDVDGLCGWRILKELFISRQVLYTLLVVKDKGELLSCHEKNKESFQFIVLVNCGANFDIVEALGPSHDTIFYICDSHRPIHINNFYNQRQVKILCLNEDFSDVPKFEDVFQEFSSDDSGDESEDEGRQRLNPQAIEKRIEKRKWMRKRQDLLMDYESFSFYSVSSSIVLFDLAWRLSQDNNCLLWFAIVGQTSQLITHCINREHYVDQLDYLQSHVSRLSHVGQINAGPSSVEENKAKVEITFEDELTLWLYKHWSLKQTLETSMITASRFKLFTEGGQKRMQEFLVHLGLPRRECIQRFSTMSSAVQENLNSMFLQHSEKFGLTRRELFLPSFTVQLGYRTPISAVDAVLLTVSALECPGEGDPSENFQFALDVLSCWSFPSLDTELARSQAHLQSIANQVRNLLDTDEVVAFGPFLYVYIRKASLTSLALRNGSSLAILAKYILMAKAAVRAKLGRDRRTAQMPLIVCVDSKTDESHIVLLGIPPLHGDDDRNLFGQAFEAAVRRTKARAEFRFFSSNCIDLHREDMLKLFEALAALLT</sequence>
<keyword evidence="4" id="KW-0539">Nucleus</keyword>
<dbReference type="PANTHER" id="PTHR10507:SF0">
    <property type="entry name" value="CELL DIVISION CONTROL PROTEIN 45 HOMOLOG"/>
    <property type="match status" value="1"/>
</dbReference>
<evidence type="ECO:0000256" key="1">
    <source>
        <dbReference type="ARBA" id="ARBA00004123"/>
    </source>
</evidence>
<dbReference type="AlphaFoldDB" id="A0AAV2TRY9"/>
<evidence type="ECO:0000256" key="4">
    <source>
        <dbReference type="ARBA" id="ARBA00023242"/>
    </source>
</evidence>
<dbReference type="InterPro" id="IPR003874">
    <property type="entry name" value="CDC45"/>
</dbReference>
<evidence type="ECO:0000313" key="7">
    <source>
        <dbReference type="Proteomes" id="UP001497525"/>
    </source>
</evidence>
<gene>
    <name evidence="6" type="ORF">CDAUBV1_LOCUS14266</name>
</gene>
<dbReference type="GO" id="GO:1902977">
    <property type="term" value="P:mitotic DNA replication preinitiation complex assembly"/>
    <property type="evidence" value="ECO:0007669"/>
    <property type="project" value="TreeGrafter"/>
</dbReference>
<evidence type="ECO:0000256" key="3">
    <source>
        <dbReference type="ARBA" id="ARBA00022705"/>
    </source>
</evidence>
<dbReference type="GO" id="GO:0003697">
    <property type="term" value="F:single-stranded DNA binding"/>
    <property type="evidence" value="ECO:0007669"/>
    <property type="project" value="TreeGrafter"/>
</dbReference>
<dbReference type="GO" id="GO:0000727">
    <property type="term" value="P:double-strand break repair via break-induced replication"/>
    <property type="evidence" value="ECO:0007669"/>
    <property type="project" value="TreeGrafter"/>
</dbReference>
<comment type="caution">
    <text evidence="6">The sequence shown here is derived from an EMBL/GenBank/DDBJ whole genome shotgun (WGS) entry which is preliminary data.</text>
</comment>
<dbReference type="EMBL" id="CAXLJL010000600">
    <property type="protein sequence ID" value="CAL5139232.1"/>
    <property type="molecule type" value="Genomic_DNA"/>
</dbReference>
<dbReference type="GO" id="GO:0003688">
    <property type="term" value="F:DNA replication origin binding"/>
    <property type="evidence" value="ECO:0007669"/>
    <property type="project" value="TreeGrafter"/>
</dbReference>
<proteinExistence type="inferred from homology"/>
<reference evidence="6" key="1">
    <citation type="submission" date="2024-06" db="EMBL/GenBank/DDBJ databases">
        <authorList>
            <person name="Liu X."/>
            <person name="Lenzi L."/>
            <person name="Haldenby T S."/>
            <person name="Uol C."/>
        </authorList>
    </citation>
    <scope>NUCLEOTIDE SEQUENCE</scope>
</reference>